<dbReference type="InterPro" id="IPR050267">
    <property type="entry name" value="Anti-sigma-factor_SerPK"/>
</dbReference>
<dbReference type="SUPFAM" id="SSF55874">
    <property type="entry name" value="ATPase domain of HSP90 chaperone/DNA topoisomerase II/histidine kinase"/>
    <property type="match status" value="1"/>
</dbReference>
<dbReference type="PANTHER" id="PTHR35526">
    <property type="entry name" value="ANTI-SIGMA-F FACTOR RSBW-RELATED"/>
    <property type="match status" value="1"/>
</dbReference>
<evidence type="ECO:0000313" key="4">
    <source>
        <dbReference type="Proteomes" id="UP000042997"/>
    </source>
</evidence>
<name>A0A098BMP2_9NOCA</name>
<dbReference type="EMBL" id="CCSD01000059">
    <property type="protein sequence ID" value="CDZ89485.1"/>
    <property type="molecule type" value="Genomic_DNA"/>
</dbReference>
<dbReference type="OrthoDB" id="5184914at2"/>
<dbReference type="Pfam" id="PF13581">
    <property type="entry name" value="HATPase_c_2"/>
    <property type="match status" value="1"/>
</dbReference>
<evidence type="ECO:0000259" key="2">
    <source>
        <dbReference type="Pfam" id="PF13581"/>
    </source>
</evidence>
<keyword evidence="1 3" id="KW-0723">Serine/threonine-protein kinase</keyword>
<dbReference type="Gene3D" id="3.30.565.10">
    <property type="entry name" value="Histidine kinase-like ATPase, C-terminal domain"/>
    <property type="match status" value="1"/>
</dbReference>
<organism evidence="3 4">
    <name type="scientific">Rhodococcus ruber</name>
    <dbReference type="NCBI Taxonomy" id="1830"/>
    <lineage>
        <taxon>Bacteria</taxon>
        <taxon>Bacillati</taxon>
        <taxon>Actinomycetota</taxon>
        <taxon>Actinomycetes</taxon>
        <taxon>Mycobacteriales</taxon>
        <taxon>Nocardiaceae</taxon>
        <taxon>Rhodococcus</taxon>
    </lineage>
</organism>
<keyword evidence="3" id="KW-0808">Transferase</keyword>
<dbReference type="InterPro" id="IPR036890">
    <property type="entry name" value="HATPase_C_sf"/>
</dbReference>
<accession>A0A098BMP2</accession>
<dbReference type="AlphaFoldDB" id="A0A098BMP2"/>
<protein>
    <submittedName>
        <fullName evidence="3">Anti-sigma regulatory factor,serine/threonine protein kinase</fullName>
    </submittedName>
</protein>
<dbReference type="eggNOG" id="COG2172">
    <property type="taxonomic scope" value="Bacteria"/>
</dbReference>
<gene>
    <name evidence="3" type="ORF">RHRU231_480032</name>
</gene>
<proteinExistence type="predicted"/>
<dbReference type="CDD" id="cd16936">
    <property type="entry name" value="HATPase_RsbW-like"/>
    <property type="match status" value="1"/>
</dbReference>
<sequence length="151" mass="16024">MQARGVAPAFLTTGLYFRGVRAEASQVTMLRQALDRWLSGLRLAEVGGQDVLLASYEALANAVEHAYTADDGDGTVDLEAKYSPQDRCVEVVVTDHGHWRGSATPAADSSRGHGLALIRNLASDTDLAVNPDGTQVAMRWQLPGETSAATG</sequence>
<dbReference type="GO" id="GO:0004674">
    <property type="term" value="F:protein serine/threonine kinase activity"/>
    <property type="evidence" value="ECO:0007669"/>
    <property type="project" value="UniProtKB-KW"/>
</dbReference>
<dbReference type="GeneID" id="66836243"/>
<keyword evidence="3" id="KW-0418">Kinase</keyword>
<dbReference type="RefSeq" id="WP_051059605.1">
    <property type="nucleotide sequence ID" value="NZ_CP029146.1"/>
</dbReference>
<dbReference type="InterPro" id="IPR003594">
    <property type="entry name" value="HATPase_dom"/>
</dbReference>
<dbReference type="PANTHER" id="PTHR35526:SF3">
    <property type="entry name" value="ANTI-SIGMA-F FACTOR RSBW"/>
    <property type="match status" value="1"/>
</dbReference>
<dbReference type="Proteomes" id="UP000042997">
    <property type="component" value="Unassembled WGS sequence"/>
</dbReference>
<evidence type="ECO:0000313" key="3">
    <source>
        <dbReference type="EMBL" id="CDZ89485.1"/>
    </source>
</evidence>
<reference evidence="3 4" key="1">
    <citation type="journal article" date="2014" name="Genome Announc.">
        <title>Draft Genome Sequence of Propane- and Butane-Oxidizing Actinobacterium Rhodococcus ruber IEGM 231.</title>
        <authorList>
            <person name="Ivshina I.B."/>
            <person name="Kuyukina M.S."/>
            <person name="Krivoruchko A.V."/>
            <person name="Barbe V."/>
            <person name="Fischer C."/>
        </authorList>
    </citation>
    <scope>NUCLEOTIDE SEQUENCE [LARGE SCALE GENOMIC DNA]</scope>
</reference>
<evidence type="ECO:0000256" key="1">
    <source>
        <dbReference type="ARBA" id="ARBA00022527"/>
    </source>
</evidence>
<feature type="domain" description="Histidine kinase/HSP90-like ATPase" evidence="2">
    <location>
        <begin position="21"/>
        <end position="140"/>
    </location>
</feature>